<dbReference type="Proteomes" id="UP000601736">
    <property type="component" value="Unassembled WGS sequence"/>
</dbReference>
<evidence type="ECO:0000313" key="4">
    <source>
        <dbReference type="Proteomes" id="UP000199561"/>
    </source>
</evidence>
<keyword evidence="1" id="KW-1133">Transmembrane helix</keyword>
<evidence type="ECO:0000256" key="1">
    <source>
        <dbReference type="SAM" id="Phobius"/>
    </source>
</evidence>
<reference evidence="3 4" key="1">
    <citation type="submission" date="2016-10" db="EMBL/GenBank/DDBJ databases">
        <authorList>
            <person name="de Groot N.N."/>
        </authorList>
    </citation>
    <scope>NUCLEOTIDE SEQUENCE [LARGE SCALE GENOMIC DNA]</scope>
    <source>
        <strain evidence="3 4">Nm146</strain>
    </source>
</reference>
<protein>
    <submittedName>
        <fullName evidence="3">Uncharacterized protein</fullName>
    </submittedName>
</protein>
<evidence type="ECO:0000313" key="3">
    <source>
        <dbReference type="EMBL" id="SFM73409.1"/>
    </source>
</evidence>
<evidence type="ECO:0000313" key="2">
    <source>
        <dbReference type="EMBL" id="CAE6495804.1"/>
    </source>
</evidence>
<gene>
    <name evidence="2" type="ORF">NMYAN_140051</name>
    <name evidence="3" type="ORF">SAMN05421880_13022</name>
</gene>
<dbReference type="Proteomes" id="UP000199561">
    <property type="component" value="Unassembled WGS sequence"/>
</dbReference>
<accession>A0A1I4T9L5</accession>
<feature type="transmembrane region" description="Helical" evidence="1">
    <location>
        <begin position="12"/>
        <end position="31"/>
    </location>
</feature>
<dbReference type="STRING" id="52442.SAMN05421880_13022"/>
<dbReference type="EMBL" id="CAJNAP010000006">
    <property type="protein sequence ID" value="CAE6495804.1"/>
    <property type="molecule type" value="Genomic_DNA"/>
</dbReference>
<sequence>MVKKLGKFIRFAAICSLLFISSLVTILYLTIENKPLIERSANIAPEHIERFKHIIDKHRRDAYPGKITIANILPEDIDIAINYLTHLFANGRAQTSLTDGGALLQLTYPLPNDWLSGYLNLEVAFTETNHFPFPQSLRIGNIFIPEFLTRLLTQQFLYWLQHNYSEFNAGLDMLQHISISPEGLSIIYRWDGEVFEKTSDLANAVPIINQQERESVLRYHLMLVNNEHFRNRTAIPLSEYLTSAMQLAARRSTNENNPAEENRAAILAITFHVLGLPFKLLSPETSNWPHPARLNITLDGRRDFAKHFMASAAITAYADTILSDAIGIYKEIEDSRSGSGFSFNDIAANQAGIRFAEQATASPASAHRLQVMMSSNALKDTDLMPYWSDLPEHLSESEFTRRFGGTDTLRYQHMIKKIEQRVNALKILN</sequence>
<reference evidence="2" key="2">
    <citation type="submission" date="2021-02" db="EMBL/GenBank/DDBJ databases">
        <authorList>
            <person name="Han P."/>
        </authorList>
    </citation>
    <scope>NUCLEOTIDE SEQUENCE</scope>
    <source>
        <strain evidence="2">Nitrosomonas nitrosa 18-3D</strain>
    </source>
</reference>
<keyword evidence="4" id="KW-1185">Reference proteome</keyword>
<keyword evidence="1" id="KW-0472">Membrane</keyword>
<keyword evidence="1" id="KW-0812">Transmembrane</keyword>
<organism evidence="3 4">
    <name type="scientific">Nitrosomonas nitrosa</name>
    <dbReference type="NCBI Taxonomy" id="52442"/>
    <lineage>
        <taxon>Bacteria</taxon>
        <taxon>Pseudomonadati</taxon>
        <taxon>Pseudomonadota</taxon>
        <taxon>Betaproteobacteria</taxon>
        <taxon>Nitrosomonadales</taxon>
        <taxon>Nitrosomonadaceae</taxon>
        <taxon>Nitrosomonas</taxon>
    </lineage>
</organism>
<name>A0A1I4T9L5_9PROT</name>
<proteinExistence type="predicted"/>
<dbReference type="EMBL" id="FOUF01000030">
    <property type="protein sequence ID" value="SFM73409.1"/>
    <property type="molecule type" value="Genomic_DNA"/>
</dbReference>
<dbReference type="AlphaFoldDB" id="A0A1I4T9L5"/>